<feature type="domain" description="IrrE N-terminal-like" evidence="1">
    <location>
        <begin position="86"/>
        <end position="236"/>
    </location>
</feature>
<name>H8KWF2_SOLCM</name>
<dbReference type="HOGENOM" id="CLU_1019026_0_0_10"/>
<accession>H8KWF2</accession>
<dbReference type="RefSeq" id="WP_014681171.1">
    <property type="nucleotide sequence ID" value="NC_017770.1"/>
</dbReference>
<gene>
    <name evidence="2" type="ordered locus">Solca_2924</name>
</gene>
<dbReference type="Pfam" id="PF06114">
    <property type="entry name" value="Peptidase_M78"/>
    <property type="match status" value="1"/>
</dbReference>
<protein>
    <submittedName>
        <fullName evidence="2">Putative Zn peptidase</fullName>
    </submittedName>
</protein>
<evidence type="ECO:0000313" key="2">
    <source>
        <dbReference type="EMBL" id="AFD07944.1"/>
    </source>
</evidence>
<dbReference type="PANTHER" id="PTHR43236">
    <property type="entry name" value="ANTITOXIN HIGA1"/>
    <property type="match status" value="1"/>
</dbReference>
<evidence type="ECO:0000313" key="3">
    <source>
        <dbReference type="Proteomes" id="UP000007590"/>
    </source>
</evidence>
<proteinExistence type="predicted"/>
<dbReference type="OrthoDB" id="9794834at2"/>
<sequence length="273" mass="31856">MEPDWDNNIKDFLIRQLSFSVDWEQPGVNAVGLQKLSHQLIENITISIIQDFNPSILSDFKYFPIDNFIIYLKENFNLETITDQIIPIDKGKKLNGYCDIENKKIFIDVSLRDTEQFAFVCAHEIAHFFLHTNVQMSQMIYDNLNDSAYDSATGKYLLTNEKHWLEWQANQFAAALIMPYRCVLGKLEAWQMREGISKLGSVFLDNQPCNIRDFQVMITSLADEFKVSTTILENRMRDLRLITYEGGKRGCHFSLIRKVKEPQSISQIMKRMF</sequence>
<dbReference type="EMBL" id="CP003349">
    <property type="protein sequence ID" value="AFD07944.1"/>
    <property type="molecule type" value="Genomic_DNA"/>
</dbReference>
<evidence type="ECO:0000259" key="1">
    <source>
        <dbReference type="Pfam" id="PF06114"/>
    </source>
</evidence>
<dbReference type="KEGG" id="scn:Solca_2924"/>
<dbReference type="Gene3D" id="1.10.10.2910">
    <property type="match status" value="1"/>
</dbReference>
<dbReference type="InterPro" id="IPR010359">
    <property type="entry name" value="IrrE_HExxH"/>
</dbReference>
<dbReference type="eggNOG" id="COG2856">
    <property type="taxonomic scope" value="Bacteria"/>
</dbReference>
<dbReference type="InterPro" id="IPR052345">
    <property type="entry name" value="Rad_response_metalloprotease"/>
</dbReference>
<dbReference type="AlphaFoldDB" id="H8KWF2"/>
<reference evidence="2" key="1">
    <citation type="submission" date="2012-02" db="EMBL/GenBank/DDBJ databases">
        <title>The complete genome of Solitalea canadensis DSM 3403.</title>
        <authorList>
            <consortium name="US DOE Joint Genome Institute (JGI-PGF)"/>
            <person name="Lucas S."/>
            <person name="Copeland A."/>
            <person name="Lapidus A."/>
            <person name="Glavina del Rio T."/>
            <person name="Dalin E."/>
            <person name="Tice H."/>
            <person name="Bruce D."/>
            <person name="Goodwin L."/>
            <person name="Pitluck S."/>
            <person name="Peters L."/>
            <person name="Ovchinnikova G."/>
            <person name="Lu M."/>
            <person name="Kyrpides N."/>
            <person name="Mavromatis K."/>
            <person name="Ivanova N."/>
            <person name="Brettin T."/>
            <person name="Detter J.C."/>
            <person name="Han C."/>
            <person name="Larimer F."/>
            <person name="Land M."/>
            <person name="Hauser L."/>
            <person name="Markowitz V."/>
            <person name="Cheng J.-F."/>
            <person name="Hugenholtz P."/>
            <person name="Woyke T."/>
            <person name="Wu D."/>
            <person name="Spring S."/>
            <person name="Schroeder M."/>
            <person name="Kopitz M."/>
            <person name="Brambilla E."/>
            <person name="Klenk H.-P."/>
            <person name="Eisen J.A."/>
        </authorList>
    </citation>
    <scope>NUCLEOTIDE SEQUENCE</scope>
    <source>
        <strain evidence="2">DSM 3403</strain>
    </source>
</reference>
<keyword evidence="3" id="KW-1185">Reference proteome</keyword>
<organism evidence="2 3">
    <name type="scientific">Solitalea canadensis (strain ATCC 29591 / DSM 3403 / JCM 21819 / LMG 8368 / NBRC 15130 / NCIMB 12057 / USAM 9D)</name>
    <name type="common">Flexibacter canadensis</name>
    <dbReference type="NCBI Taxonomy" id="929556"/>
    <lineage>
        <taxon>Bacteria</taxon>
        <taxon>Pseudomonadati</taxon>
        <taxon>Bacteroidota</taxon>
        <taxon>Sphingobacteriia</taxon>
        <taxon>Sphingobacteriales</taxon>
        <taxon>Sphingobacteriaceae</taxon>
        <taxon>Solitalea</taxon>
    </lineage>
</organism>
<dbReference type="Proteomes" id="UP000007590">
    <property type="component" value="Chromosome"/>
</dbReference>
<dbReference type="PANTHER" id="PTHR43236:SF1">
    <property type="entry name" value="BLL7220 PROTEIN"/>
    <property type="match status" value="1"/>
</dbReference>